<dbReference type="NCBIfam" id="TIGR02444">
    <property type="entry name" value="TIGR02444 family protein"/>
    <property type="match status" value="1"/>
</dbReference>
<dbReference type="RefSeq" id="WP_126803553.1">
    <property type="nucleotide sequence ID" value="NZ_PIPL01000001.1"/>
</dbReference>
<name>A0A432W9G9_9GAMM</name>
<comment type="caution">
    <text evidence="1">The sequence shown here is derived from an EMBL/GenBank/DDBJ whole genome shotgun (WGS) entry which is preliminary data.</text>
</comment>
<dbReference type="AlphaFoldDB" id="A0A432W9G9"/>
<gene>
    <name evidence="1" type="ORF">CWE09_08610</name>
</gene>
<sequence length="150" mass="17322">MAGIERRTGKLKRSELTTADFWDAAAQLYAEPQVQKCCLQAQDKQGINVNLLLFMMWLEKQSKMLSLSHYDQLKAALESFNKQFTAPLRNQRRRLSEHPQLSVKSRQQLKEKLLAAELILEAEEQALMIARYHELPEDNTAPISWHSVIS</sequence>
<accession>A0A432W9G9</accession>
<keyword evidence="2" id="KW-1185">Reference proteome</keyword>
<proteinExistence type="predicted"/>
<dbReference type="Proteomes" id="UP000288293">
    <property type="component" value="Unassembled WGS sequence"/>
</dbReference>
<protein>
    <submittedName>
        <fullName evidence="1">TIGR02444 family protein</fullName>
    </submittedName>
</protein>
<dbReference type="OrthoDB" id="5795846at2"/>
<organism evidence="1 2">
    <name type="scientific">Aliidiomarina minuta</name>
    <dbReference type="NCBI Taxonomy" id="880057"/>
    <lineage>
        <taxon>Bacteria</taxon>
        <taxon>Pseudomonadati</taxon>
        <taxon>Pseudomonadota</taxon>
        <taxon>Gammaproteobacteria</taxon>
        <taxon>Alteromonadales</taxon>
        <taxon>Idiomarinaceae</taxon>
        <taxon>Aliidiomarina</taxon>
    </lineage>
</organism>
<evidence type="ECO:0000313" key="1">
    <source>
        <dbReference type="EMBL" id="RUO26742.1"/>
    </source>
</evidence>
<evidence type="ECO:0000313" key="2">
    <source>
        <dbReference type="Proteomes" id="UP000288293"/>
    </source>
</evidence>
<dbReference type="EMBL" id="PIPL01000001">
    <property type="protein sequence ID" value="RUO26742.1"/>
    <property type="molecule type" value="Genomic_DNA"/>
</dbReference>
<dbReference type="InterPro" id="IPR012659">
    <property type="entry name" value="CHP02444"/>
</dbReference>
<reference evidence="1 2" key="1">
    <citation type="journal article" date="2011" name="Front. Microbiol.">
        <title>Genomic signatures of strain selection and enhancement in Bacillus atrophaeus var. globigii, a historical biowarfare simulant.</title>
        <authorList>
            <person name="Gibbons H.S."/>
            <person name="Broomall S.M."/>
            <person name="McNew L.A."/>
            <person name="Daligault H."/>
            <person name="Chapman C."/>
            <person name="Bruce D."/>
            <person name="Karavis M."/>
            <person name="Krepps M."/>
            <person name="McGregor P.A."/>
            <person name="Hong C."/>
            <person name="Park K.H."/>
            <person name="Akmal A."/>
            <person name="Feldman A."/>
            <person name="Lin J.S."/>
            <person name="Chang W.E."/>
            <person name="Higgs B.W."/>
            <person name="Demirev P."/>
            <person name="Lindquist J."/>
            <person name="Liem A."/>
            <person name="Fochler E."/>
            <person name="Read T.D."/>
            <person name="Tapia R."/>
            <person name="Johnson S."/>
            <person name="Bishop-Lilly K.A."/>
            <person name="Detter C."/>
            <person name="Han C."/>
            <person name="Sozhamannan S."/>
            <person name="Rosenzweig C.N."/>
            <person name="Skowronski E.W."/>
        </authorList>
    </citation>
    <scope>NUCLEOTIDE SEQUENCE [LARGE SCALE GENOMIC DNA]</scope>
    <source>
        <strain evidence="1 2">MLST1</strain>
    </source>
</reference>
<dbReference type="Pfam" id="PF09523">
    <property type="entry name" value="DUF2390"/>
    <property type="match status" value="1"/>
</dbReference>